<sequence>MAAIAIIDEKTIKISVDLEDALSMIAEAESNLEQYASEILMIAEKMPEFQYTYFCFYAYDTAMLFEKMLGIDPKQYLSFSLDAPDSFFYTLYGGMKGLSGMARLSSVLTAEHTGMEVNQG</sequence>
<evidence type="ECO:0000313" key="2">
    <source>
        <dbReference type="EMBL" id="RCX17302.1"/>
    </source>
</evidence>
<dbReference type="OrthoDB" id="2376559at2"/>
<keyword evidence="3" id="KW-1185">Reference proteome</keyword>
<protein>
    <submittedName>
        <fullName evidence="2">Uncharacterized protein</fullName>
    </submittedName>
</protein>
<feature type="coiled-coil region" evidence="1">
    <location>
        <begin position="18"/>
        <end position="45"/>
    </location>
</feature>
<evidence type="ECO:0000313" key="3">
    <source>
        <dbReference type="Proteomes" id="UP000253090"/>
    </source>
</evidence>
<organism evidence="2 3">
    <name type="scientific">Fontibacillus phaseoli</name>
    <dbReference type="NCBI Taxonomy" id="1416533"/>
    <lineage>
        <taxon>Bacteria</taxon>
        <taxon>Bacillati</taxon>
        <taxon>Bacillota</taxon>
        <taxon>Bacilli</taxon>
        <taxon>Bacillales</taxon>
        <taxon>Paenibacillaceae</taxon>
        <taxon>Fontibacillus</taxon>
    </lineage>
</organism>
<dbReference type="AlphaFoldDB" id="A0A369B700"/>
<gene>
    <name evidence="2" type="ORF">DFP94_10925</name>
</gene>
<dbReference type="RefSeq" id="WP_114497948.1">
    <property type="nucleotide sequence ID" value="NZ_QPJW01000009.1"/>
</dbReference>
<comment type="caution">
    <text evidence="2">The sequence shown here is derived from an EMBL/GenBank/DDBJ whole genome shotgun (WGS) entry which is preliminary data.</text>
</comment>
<reference evidence="2 3" key="1">
    <citation type="submission" date="2018-07" db="EMBL/GenBank/DDBJ databases">
        <title>Genomic Encyclopedia of Type Strains, Phase III (KMG-III): the genomes of soil and plant-associated and newly described type strains.</title>
        <authorList>
            <person name="Whitman W."/>
        </authorList>
    </citation>
    <scope>NUCLEOTIDE SEQUENCE [LARGE SCALE GENOMIC DNA]</scope>
    <source>
        <strain evidence="2 3">CECT 8333</strain>
    </source>
</reference>
<keyword evidence="1" id="KW-0175">Coiled coil</keyword>
<name>A0A369B700_9BACL</name>
<dbReference type="EMBL" id="QPJW01000009">
    <property type="protein sequence ID" value="RCX17302.1"/>
    <property type="molecule type" value="Genomic_DNA"/>
</dbReference>
<evidence type="ECO:0000256" key="1">
    <source>
        <dbReference type="SAM" id="Coils"/>
    </source>
</evidence>
<dbReference type="Proteomes" id="UP000253090">
    <property type="component" value="Unassembled WGS sequence"/>
</dbReference>
<proteinExistence type="predicted"/>
<accession>A0A369B700</accession>